<name>A0A545V798_9HYPO</name>
<dbReference type="Proteomes" id="UP000315783">
    <property type="component" value="Unassembled WGS sequence"/>
</dbReference>
<protein>
    <submittedName>
        <fullName evidence="2">Uncharacterized protein</fullName>
    </submittedName>
</protein>
<evidence type="ECO:0000313" key="2">
    <source>
        <dbReference type="EMBL" id="TQV97589.1"/>
    </source>
</evidence>
<gene>
    <name evidence="2" type="ORF">IF1G_03332</name>
</gene>
<dbReference type="EMBL" id="SPUK01000004">
    <property type="protein sequence ID" value="TQV97589.1"/>
    <property type="molecule type" value="Genomic_DNA"/>
</dbReference>
<dbReference type="AlphaFoldDB" id="A0A545V798"/>
<feature type="transmembrane region" description="Helical" evidence="1">
    <location>
        <begin position="37"/>
        <end position="57"/>
    </location>
</feature>
<accession>A0A545V798</accession>
<comment type="caution">
    <text evidence="2">The sequence shown here is derived from an EMBL/GenBank/DDBJ whole genome shotgun (WGS) entry which is preliminary data.</text>
</comment>
<keyword evidence="1" id="KW-0812">Transmembrane</keyword>
<organism evidence="2 3">
    <name type="scientific">Cordyceps javanica</name>
    <dbReference type="NCBI Taxonomy" id="43265"/>
    <lineage>
        <taxon>Eukaryota</taxon>
        <taxon>Fungi</taxon>
        <taxon>Dikarya</taxon>
        <taxon>Ascomycota</taxon>
        <taxon>Pezizomycotina</taxon>
        <taxon>Sordariomycetes</taxon>
        <taxon>Hypocreomycetidae</taxon>
        <taxon>Hypocreales</taxon>
        <taxon>Cordycipitaceae</taxon>
        <taxon>Cordyceps</taxon>
    </lineage>
</organism>
<keyword evidence="1" id="KW-1133">Transmembrane helix</keyword>
<proteinExistence type="predicted"/>
<sequence>MYVDARFTTRAMPTLHSGSIFSFEPFQSRNVYCWRPFFLLYSYSAVCIILVFLQQAISPETEVLASAEPCLQGRSDYRQLLAGIL</sequence>
<reference evidence="2 3" key="1">
    <citation type="journal article" date="2019" name="Appl. Microbiol. Biotechnol.">
        <title>Genome sequence of Isaria javanica and comparative genome analysis insights into family S53 peptidase evolution in fungal entomopathogens.</title>
        <authorList>
            <person name="Lin R."/>
            <person name="Zhang X."/>
            <person name="Xin B."/>
            <person name="Zou M."/>
            <person name="Gao Y."/>
            <person name="Qin F."/>
            <person name="Hu Q."/>
            <person name="Xie B."/>
            <person name="Cheng X."/>
        </authorList>
    </citation>
    <scope>NUCLEOTIDE SEQUENCE [LARGE SCALE GENOMIC DNA]</scope>
    <source>
        <strain evidence="2 3">IJ1G</strain>
    </source>
</reference>
<evidence type="ECO:0000313" key="3">
    <source>
        <dbReference type="Proteomes" id="UP000315783"/>
    </source>
</evidence>
<keyword evidence="1" id="KW-0472">Membrane</keyword>
<evidence type="ECO:0000256" key="1">
    <source>
        <dbReference type="SAM" id="Phobius"/>
    </source>
</evidence>
<keyword evidence="3" id="KW-1185">Reference proteome</keyword>